<evidence type="ECO:0000256" key="2">
    <source>
        <dbReference type="SAM" id="Phobius"/>
    </source>
</evidence>
<proteinExistence type="predicted"/>
<evidence type="ECO:0000256" key="1">
    <source>
        <dbReference type="SAM" id="MobiDB-lite"/>
    </source>
</evidence>
<dbReference type="EMBL" id="FMHT01000003">
    <property type="protein sequence ID" value="SCL36325.1"/>
    <property type="molecule type" value="Genomic_DNA"/>
</dbReference>
<feature type="transmembrane region" description="Helical" evidence="2">
    <location>
        <begin position="12"/>
        <end position="32"/>
    </location>
</feature>
<accession>A0A1C6T4I5</accession>
<evidence type="ECO:0000313" key="3">
    <source>
        <dbReference type="EMBL" id="SCL36325.1"/>
    </source>
</evidence>
<dbReference type="AlphaFoldDB" id="A0A1C6T4I5"/>
<name>A0A1C6T4I5_9ACTN</name>
<gene>
    <name evidence="3" type="ORF">GA0070616_5457</name>
</gene>
<organism evidence="3 4">
    <name type="scientific">Micromonospora nigra</name>
    <dbReference type="NCBI Taxonomy" id="145857"/>
    <lineage>
        <taxon>Bacteria</taxon>
        <taxon>Bacillati</taxon>
        <taxon>Actinomycetota</taxon>
        <taxon>Actinomycetes</taxon>
        <taxon>Micromonosporales</taxon>
        <taxon>Micromonosporaceae</taxon>
        <taxon>Micromonospora</taxon>
    </lineage>
</organism>
<keyword evidence="2" id="KW-0812">Transmembrane</keyword>
<feature type="compositionally biased region" description="Pro residues" evidence="1">
    <location>
        <begin position="57"/>
        <end position="68"/>
    </location>
</feature>
<feature type="region of interest" description="Disordered" evidence="1">
    <location>
        <begin position="57"/>
        <end position="127"/>
    </location>
</feature>
<reference evidence="3 4" key="1">
    <citation type="submission" date="2016-06" db="EMBL/GenBank/DDBJ databases">
        <authorList>
            <person name="Kjaerup R.B."/>
            <person name="Dalgaard T.S."/>
            <person name="Juul-Madsen H.R."/>
        </authorList>
    </citation>
    <scope>NUCLEOTIDE SEQUENCE [LARGE SCALE GENOMIC DNA]</scope>
    <source>
        <strain evidence="3 4">DSM 43818</strain>
    </source>
</reference>
<sequence length="127" mass="12775">MPRRTRPWVWAGRVLFGVIVVALAVHLVVVGLDEADKVASGISAVVALVAVGTPYLLPPPSPGGVPTPEPDRSEDTGAAHATGGGQANTGLQAAGVERPAQIARSGDATADGPGSVANTGVQLRRRA</sequence>
<dbReference type="Proteomes" id="UP000199699">
    <property type="component" value="Unassembled WGS sequence"/>
</dbReference>
<protein>
    <submittedName>
        <fullName evidence="3">Uncharacterized protein</fullName>
    </submittedName>
</protein>
<evidence type="ECO:0000313" key="4">
    <source>
        <dbReference type="Proteomes" id="UP000199699"/>
    </source>
</evidence>
<keyword evidence="4" id="KW-1185">Reference proteome</keyword>
<keyword evidence="2" id="KW-0472">Membrane</keyword>
<feature type="transmembrane region" description="Helical" evidence="2">
    <location>
        <begin position="38"/>
        <end position="57"/>
    </location>
</feature>
<dbReference type="STRING" id="145857.GA0070616_5457"/>
<keyword evidence="2" id="KW-1133">Transmembrane helix</keyword>